<dbReference type="OrthoDB" id="413993at2759"/>
<protein>
    <recommendedName>
        <fullName evidence="4">Metallo-dependent hydrolase</fullName>
    </recommendedName>
</protein>
<proteinExistence type="predicted"/>
<dbReference type="Pfam" id="PF01026">
    <property type="entry name" value="TatD_DNase"/>
    <property type="match status" value="1"/>
</dbReference>
<dbReference type="Proteomes" id="UP000192596">
    <property type="component" value="Unassembled WGS sequence"/>
</dbReference>
<keyword evidence="3" id="KW-1185">Reference proteome</keyword>
<dbReference type="Gene3D" id="3.20.20.140">
    <property type="entry name" value="Metal-dependent hydrolases"/>
    <property type="match status" value="1"/>
</dbReference>
<evidence type="ECO:0008006" key="4">
    <source>
        <dbReference type="Google" id="ProtNLM"/>
    </source>
</evidence>
<dbReference type="FunCoup" id="A0A1V8T6S5">
    <property type="interactions" value="85"/>
</dbReference>
<comment type="caution">
    <text evidence="2">The sequence shown here is derived from an EMBL/GenBank/DDBJ whole genome shotgun (WGS) entry which is preliminary data.</text>
</comment>
<name>A0A1V8T6S5_9PEZI</name>
<dbReference type="PANTHER" id="PTHR47345:SF1">
    <property type="entry name" value="CUT9-INTERACTING PROTEIN SCN1"/>
    <property type="match status" value="1"/>
</dbReference>
<dbReference type="PANTHER" id="PTHR47345">
    <property type="entry name" value="CUT9-INTERACTING PROTEIN SCN1"/>
    <property type="match status" value="1"/>
</dbReference>
<dbReference type="InterPro" id="IPR032466">
    <property type="entry name" value="Metal_Hydrolase"/>
</dbReference>
<accession>A0A1V8T6S5</accession>
<organism evidence="2 3">
    <name type="scientific">Cryoendolithus antarcticus</name>
    <dbReference type="NCBI Taxonomy" id="1507870"/>
    <lineage>
        <taxon>Eukaryota</taxon>
        <taxon>Fungi</taxon>
        <taxon>Dikarya</taxon>
        <taxon>Ascomycota</taxon>
        <taxon>Pezizomycotina</taxon>
        <taxon>Dothideomycetes</taxon>
        <taxon>Dothideomycetidae</taxon>
        <taxon>Cladosporiales</taxon>
        <taxon>Cladosporiaceae</taxon>
        <taxon>Cryoendolithus</taxon>
    </lineage>
</organism>
<dbReference type="SUPFAM" id="SSF51556">
    <property type="entry name" value="Metallo-dependent hydrolases"/>
    <property type="match status" value="1"/>
</dbReference>
<dbReference type="AlphaFoldDB" id="A0A1V8T6S5"/>
<evidence type="ECO:0000256" key="1">
    <source>
        <dbReference type="SAM" id="MobiDB-lite"/>
    </source>
</evidence>
<feature type="region of interest" description="Disordered" evidence="1">
    <location>
        <begin position="168"/>
        <end position="197"/>
    </location>
</feature>
<reference evidence="3" key="1">
    <citation type="submission" date="2017-03" db="EMBL/GenBank/DDBJ databases">
        <title>Genomes of endolithic fungi from Antarctica.</title>
        <authorList>
            <person name="Coleine C."/>
            <person name="Masonjones S."/>
            <person name="Stajich J.E."/>
        </authorList>
    </citation>
    <scope>NUCLEOTIDE SEQUENCE [LARGE SCALE GENOMIC DNA]</scope>
    <source>
        <strain evidence="3">CCFEE 5527</strain>
    </source>
</reference>
<dbReference type="InterPro" id="IPR053044">
    <property type="entry name" value="Metallo-hydrolase/TatD-type"/>
</dbReference>
<dbReference type="InterPro" id="IPR001130">
    <property type="entry name" value="TatD-like"/>
</dbReference>
<gene>
    <name evidence="2" type="ORF">B0A48_07616</name>
</gene>
<feature type="region of interest" description="Disordered" evidence="1">
    <location>
        <begin position="246"/>
        <end position="277"/>
    </location>
</feature>
<evidence type="ECO:0000313" key="2">
    <source>
        <dbReference type="EMBL" id="OQO07050.1"/>
    </source>
</evidence>
<dbReference type="InParanoid" id="A0A1V8T6S5"/>
<evidence type="ECO:0000313" key="3">
    <source>
        <dbReference type="Proteomes" id="UP000192596"/>
    </source>
</evidence>
<dbReference type="EMBL" id="NAJO01000015">
    <property type="protein sequence ID" value="OQO07050.1"/>
    <property type="molecule type" value="Genomic_DNA"/>
</dbReference>
<dbReference type="GO" id="GO:0016788">
    <property type="term" value="F:hydrolase activity, acting on ester bonds"/>
    <property type="evidence" value="ECO:0007669"/>
    <property type="project" value="InterPro"/>
</dbReference>
<sequence>MAGTSEVLPWDLGVFDAHCHPTDTLASLQAIPGMRAKVLTVMATRSEDQHLVADAATRMGVVDTNSSSEEDFWSNEHKIIPAFGWHPWFSHQIVDDSATSHSVAPTEDEKVAHYQRVLVPTPEDRDLLLSLPDLLSLSSFIEQTRHYLEQHPLALVGEVGLDKSCRIPIPSSDEHQRNRAADATPGGREGKRLTPHRVSMSHQQLVLIAQLHLAGEMQRAVSCHGVQAHGVLFDTLASTWKGYERRKLSKRERKTQEVQPANGSDGEGTTTGGEKPYPPRLCLHSFSGTAETVKQYLVPSIPCDIYFSFSTTINGWSDDGQGKVETAVRAIPDDRILIESDMDCAGKDMDAHLEGVIRKICSVKQWDLEAGVKQLGSNWMRFVGLSTSNGQATL</sequence>